<proteinExistence type="predicted"/>
<evidence type="ECO:0000259" key="6">
    <source>
        <dbReference type="PROSITE" id="PS51898"/>
    </source>
</evidence>
<organism evidence="8 9">
    <name type="scientific">Aeromonas eucrenophila</name>
    <dbReference type="NCBI Taxonomy" id="649"/>
    <lineage>
        <taxon>Bacteria</taxon>
        <taxon>Pseudomonadati</taxon>
        <taxon>Pseudomonadota</taxon>
        <taxon>Gammaproteobacteria</taxon>
        <taxon>Aeromonadales</taxon>
        <taxon>Aeromonadaceae</taxon>
        <taxon>Aeromonas</taxon>
    </lineage>
</organism>
<dbReference type="EMBL" id="JBHSPP010000016">
    <property type="protein sequence ID" value="MFC5707303.1"/>
    <property type="molecule type" value="Genomic_DNA"/>
</dbReference>
<sequence length="389" mass="44228">MNRKSNTRNVKAKKNKGKGTQPLMFNEKTLAAALRQHFEIKKFQCAPSTNDITKRKMEQLIGWIGDRELATICTTDIELLVVDLYQQGYKGNTINQYLDLLRQVYAGAVNDSVISASPMDGIKKCKFETEEPDPFYQHEIQAFLGQKDLNLIDVALIQLGITTGMRISELMAVSAEAVNLDKKTLLIDLALVDGVYKVPKTKSSKRTIELSNQAVDALRILLSQTHCKAKSITVRLSDNRTVTTMTRTLLAYYSARKRIYRSVDEYREKFFRPFCKVAGVRYRGPSHFRHTYASQLLSAGISIEWIARQMGHTGTEMILRHYGRWLMEDAPDFRGKADTVFNTCIHGHKPKADLDVHFDENIDIDALLAKPQMMQKIMNILCQRVTGSQ</sequence>
<dbReference type="Gene3D" id="1.10.150.130">
    <property type="match status" value="1"/>
</dbReference>
<keyword evidence="2 4" id="KW-0238">DNA-binding</keyword>
<dbReference type="InterPro" id="IPR010998">
    <property type="entry name" value="Integrase_recombinase_N"/>
</dbReference>
<evidence type="ECO:0000256" key="4">
    <source>
        <dbReference type="PROSITE-ProRule" id="PRU01248"/>
    </source>
</evidence>
<dbReference type="InterPro" id="IPR002104">
    <property type="entry name" value="Integrase_catalytic"/>
</dbReference>
<dbReference type="PANTHER" id="PTHR30349">
    <property type="entry name" value="PHAGE INTEGRASE-RELATED"/>
    <property type="match status" value="1"/>
</dbReference>
<dbReference type="CDD" id="cd01189">
    <property type="entry name" value="INT_ICEBs1_C_like"/>
    <property type="match status" value="1"/>
</dbReference>
<dbReference type="SUPFAM" id="SSF56349">
    <property type="entry name" value="DNA breaking-rejoining enzymes"/>
    <property type="match status" value="1"/>
</dbReference>
<name>A0ABW0YGV6_9GAMM</name>
<dbReference type="InterPro" id="IPR013762">
    <property type="entry name" value="Integrase-like_cat_sf"/>
</dbReference>
<dbReference type="PANTHER" id="PTHR30349:SF36">
    <property type="entry name" value="PROPHAGE INTEGRASE INTR-RELATED"/>
    <property type="match status" value="1"/>
</dbReference>
<feature type="domain" description="Core-binding (CB)" evidence="7">
    <location>
        <begin position="28"/>
        <end position="109"/>
    </location>
</feature>
<evidence type="ECO:0000256" key="5">
    <source>
        <dbReference type="SAM" id="MobiDB-lite"/>
    </source>
</evidence>
<dbReference type="InterPro" id="IPR044068">
    <property type="entry name" value="CB"/>
</dbReference>
<feature type="compositionally biased region" description="Basic residues" evidence="5">
    <location>
        <begin position="1"/>
        <end position="17"/>
    </location>
</feature>
<feature type="domain" description="Tyr recombinase" evidence="6">
    <location>
        <begin position="130"/>
        <end position="338"/>
    </location>
</feature>
<dbReference type="Proteomes" id="UP001596132">
    <property type="component" value="Unassembled WGS sequence"/>
</dbReference>
<keyword evidence="3" id="KW-0233">DNA recombination</keyword>
<keyword evidence="1" id="KW-0229">DNA integration</keyword>
<reference evidence="9" key="1">
    <citation type="journal article" date="2019" name="Int. J. Syst. Evol. Microbiol.">
        <title>The Global Catalogue of Microorganisms (GCM) 10K type strain sequencing project: providing services to taxonomists for standard genome sequencing and annotation.</title>
        <authorList>
            <consortium name="The Broad Institute Genomics Platform"/>
            <consortium name="The Broad Institute Genome Sequencing Center for Infectious Disease"/>
            <person name="Wu L."/>
            <person name="Ma J."/>
        </authorList>
    </citation>
    <scope>NUCLEOTIDE SEQUENCE [LARGE SCALE GENOMIC DNA]</scope>
    <source>
        <strain evidence="9">KCTC 15012</strain>
    </source>
</reference>
<gene>
    <name evidence="8" type="ORF">ACFPVW_14875</name>
</gene>
<evidence type="ECO:0000259" key="7">
    <source>
        <dbReference type="PROSITE" id="PS51900"/>
    </source>
</evidence>
<dbReference type="Pfam" id="PF00589">
    <property type="entry name" value="Phage_integrase"/>
    <property type="match status" value="1"/>
</dbReference>
<dbReference type="InterPro" id="IPR011010">
    <property type="entry name" value="DNA_brk_join_enz"/>
</dbReference>
<dbReference type="Gene3D" id="1.10.443.10">
    <property type="entry name" value="Intergrase catalytic core"/>
    <property type="match status" value="1"/>
</dbReference>
<evidence type="ECO:0000256" key="3">
    <source>
        <dbReference type="ARBA" id="ARBA00023172"/>
    </source>
</evidence>
<feature type="region of interest" description="Disordered" evidence="5">
    <location>
        <begin position="1"/>
        <end position="20"/>
    </location>
</feature>
<evidence type="ECO:0000313" key="8">
    <source>
        <dbReference type="EMBL" id="MFC5707303.1"/>
    </source>
</evidence>
<dbReference type="InterPro" id="IPR050090">
    <property type="entry name" value="Tyrosine_recombinase_XerCD"/>
</dbReference>
<dbReference type="PROSITE" id="PS51898">
    <property type="entry name" value="TYR_RECOMBINASE"/>
    <property type="match status" value="1"/>
</dbReference>
<evidence type="ECO:0000256" key="2">
    <source>
        <dbReference type="ARBA" id="ARBA00023125"/>
    </source>
</evidence>
<protein>
    <submittedName>
        <fullName evidence="8">Tyrosine-type recombinase/integrase</fullName>
    </submittedName>
</protein>
<accession>A0ABW0YGV6</accession>
<keyword evidence="9" id="KW-1185">Reference proteome</keyword>
<evidence type="ECO:0000313" key="9">
    <source>
        <dbReference type="Proteomes" id="UP001596132"/>
    </source>
</evidence>
<dbReference type="PROSITE" id="PS51900">
    <property type="entry name" value="CB"/>
    <property type="match status" value="1"/>
</dbReference>
<evidence type="ECO:0000256" key="1">
    <source>
        <dbReference type="ARBA" id="ARBA00022908"/>
    </source>
</evidence>
<dbReference type="RefSeq" id="WP_378052131.1">
    <property type="nucleotide sequence ID" value="NZ_JBHSPP010000016.1"/>
</dbReference>
<comment type="caution">
    <text evidence="8">The sequence shown here is derived from an EMBL/GenBank/DDBJ whole genome shotgun (WGS) entry which is preliminary data.</text>
</comment>